<feature type="compositionally biased region" description="Gly residues" evidence="1">
    <location>
        <begin position="758"/>
        <end position="788"/>
    </location>
</feature>
<name>A0A835WG17_9CHLO</name>
<feature type="compositionally biased region" description="Gly residues" evidence="1">
    <location>
        <begin position="734"/>
        <end position="750"/>
    </location>
</feature>
<feature type="compositionally biased region" description="Gly residues" evidence="1">
    <location>
        <begin position="795"/>
        <end position="812"/>
    </location>
</feature>
<protein>
    <submittedName>
        <fullName evidence="2">Uncharacterized protein</fullName>
    </submittedName>
</protein>
<feature type="compositionally biased region" description="Gly residues" evidence="1">
    <location>
        <begin position="868"/>
        <end position="915"/>
    </location>
</feature>
<reference evidence="2" key="1">
    <citation type="journal article" date="2020" name="bioRxiv">
        <title>Comparative genomics of Chlamydomonas.</title>
        <authorList>
            <person name="Craig R.J."/>
            <person name="Hasan A.R."/>
            <person name="Ness R.W."/>
            <person name="Keightley P.D."/>
        </authorList>
    </citation>
    <scope>NUCLEOTIDE SEQUENCE</scope>
    <source>
        <strain evidence="2">CCAP 11/173</strain>
    </source>
</reference>
<comment type="caution">
    <text evidence="2">The sequence shown here is derived from an EMBL/GenBank/DDBJ whole genome shotgun (WGS) entry which is preliminary data.</text>
</comment>
<evidence type="ECO:0000256" key="1">
    <source>
        <dbReference type="SAM" id="MobiDB-lite"/>
    </source>
</evidence>
<dbReference type="EMBL" id="JAEHOD010000025">
    <property type="protein sequence ID" value="KAG2446658.1"/>
    <property type="molecule type" value="Genomic_DNA"/>
</dbReference>
<sequence length="995" mass="101889">MVSRKAAEAAVRKYAEGTERGDLLFFIGEQEDEQLSQWKILDADGAAAIVSFVKRKAKGRGALAAGQGAHAWAKAGAGARLLDSAAKLRQQKAFDDNGTVWELAYPNFLRFYVDAAGVVDRIRLWAKAAVQQAAVHRSWPNPPAPFLISGLVKTGKSYTLEYVVPAVVAEELEQQHGEDGGGSDSPRLADMAVLRLSGDQLECSGGATGMLKALLSVLLRWARMGRVPMKEGALAAAEADLVQPDMGTPSIVGEAIHSFIAAVEVPVLVLCDEVQSLFLPTIGSELDAAGAEYVRNRFMKRLLVGGPHTVLWCLTGSSMAHTWISVARMPPNGHSVIASASAVHLPATYSAEHMEWAWQQLQVRHSSVVLDRRLLELCPRSVALLAVLVDAWVYGGRPSDVAAFLCDFVRLKVVDESLREWKLGLESMPLSQRLTVLDLSVPAVGADIKKELHTGLQKFLEPHLDKTVDGRYYLRDSHQRQIVRLLFHSDGTLWESWSELQYSASLTQLDAGWNLFYLGEAADYLLGPNASRRWQQLAQPLPAGTDALKAKLQVIADGIANKLQAAEASVVPAAAAAGGAQQQPGGSVELGPQELWERQPWFQKVLNSNWNDRDLMAYLNNKQARPTHLAMLVFYLRLGRNVLGHTKPWDRAAGAILDVSVIEALPGVLDQPLFVFNEAMVEALRLVSATTMAAAAAEFAAELSGSVAGTSGGGPSSANVGISGGGPSSANVGISGGGPSSANVGIGGGSSQSSAKGGISGGGPSSAKGGISGGGPSSAKGGISGGGPSSANVGISGGGRSSGKGGISGGGPSSANVGISGGGPSSAKGGISGGSSQSSAKGGISGGGPSSANVGISGGGPSSANVGISGGGRSSAKGGISGGGSLSSGKGGTSGGGSTSRGGGRGGSRGGGGRGRSARAVPDQYTSPPVGPAAAAGCSQRPPLLSTASGNCVGWGKGGQRAPTLAPSRRVRLPLVAQAIPAAAAAMGSRLLRGC</sequence>
<feature type="compositionally biased region" description="Low complexity" evidence="1">
    <location>
        <begin position="825"/>
        <end position="842"/>
    </location>
</feature>
<evidence type="ECO:0000313" key="2">
    <source>
        <dbReference type="EMBL" id="KAG2446658.1"/>
    </source>
</evidence>
<dbReference type="AlphaFoldDB" id="A0A835WG17"/>
<proteinExistence type="predicted"/>
<dbReference type="OrthoDB" id="537650at2759"/>
<keyword evidence="3" id="KW-1185">Reference proteome</keyword>
<organism evidence="2 3">
    <name type="scientific">Chlamydomonas schloesseri</name>
    <dbReference type="NCBI Taxonomy" id="2026947"/>
    <lineage>
        <taxon>Eukaryota</taxon>
        <taxon>Viridiplantae</taxon>
        <taxon>Chlorophyta</taxon>
        <taxon>core chlorophytes</taxon>
        <taxon>Chlorophyceae</taxon>
        <taxon>CS clade</taxon>
        <taxon>Chlamydomonadales</taxon>
        <taxon>Chlamydomonadaceae</taxon>
        <taxon>Chlamydomonas</taxon>
    </lineage>
</organism>
<gene>
    <name evidence="2" type="ORF">HYH02_008228</name>
</gene>
<feature type="region of interest" description="Disordered" evidence="1">
    <location>
        <begin position="730"/>
        <end position="942"/>
    </location>
</feature>
<accession>A0A835WG17</accession>
<dbReference type="Proteomes" id="UP000613740">
    <property type="component" value="Unassembled WGS sequence"/>
</dbReference>
<evidence type="ECO:0000313" key="3">
    <source>
        <dbReference type="Proteomes" id="UP000613740"/>
    </source>
</evidence>